<dbReference type="PANTHER" id="PTHR20922:SF13">
    <property type="entry name" value="DNL-TYPE ZINC FINGER PROTEIN"/>
    <property type="match status" value="1"/>
</dbReference>
<dbReference type="PANTHER" id="PTHR20922">
    <property type="entry name" value="DNL-TYPE ZINC FINGER PROTEIN"/>
    <property type="match status" value="1"/>
</dbReference>
<dbReference type="Pfam" id="PF05180">
    <property type="entry name" value="zf-DNL"/>
    <property type="match status" value="1"/>
</dbReference>
<keyword evidence="2 4" id="KW-0863">Zinc-finger</keyword>
<dbReference type="InterPro" id="IPR007853">
    <property type="entry name" value="Znf_DNL-typ"/>
</dbReference>
<feature type="compositionally biased region" description="Basic and acidic residues" evidence="5">
    <location>
        <begin position="225"/>
        <end position="237"/>
    </location>
</feature>
<organism evidence="7 8">
    <name type="scientific">Sporothrix eucalyptigena</name>
    <dbReference type="NCBI Taxonomy" id="1812306"/>
    <lineage>
        <taxon>Eukaryota</taxon>
        <taxon>Fungi</taxon>
        <taxon>Dikarya</taxon>
        <taxon>Ascomycota</taxon>
        <taxon>Pezizomycotina</taxon>
        <taxon>Sordariomycetes</taxon>
        <taxon>Sordariomycetidae</taxon>
        <taxon>Ophiostomatales</taxon>
        <taxon>Ophiostomataceae</taxon>
        <taxon>Sporothrix</taxon>
    </lineage>
</organism>
<dbReference type="PROSITE" id="PS51501">
    <property type="entry name" value="ZF_DNL"/>
    <property type="match status" value="1"/>
</dbReference>
<feature type="region of interest" description="Disordered" evidence="5">
    <location>
        <begin position="69"/>
        <end position="105"/>
    </location>
</feature>
<evidence type="ECO:0000256" key="4">
    <source>
        <dbReference type="PROSITE-ProRule" id="PRU00834"/>
    </source>
</evidence>
<feature type="region of interest" description="Disordered" evidence="5">
    <location>
        <begin position="1"/>
        <end position="50"/>
    </location>
</feature>
<keyword evidence="3" id="KW-0862">Zinc</keyword>
<protein>
    <recommendedName>
        <fullName evidence="6">DNL-type domain-containing protein</fullName>
    </recommendedName>
</protein>
<evidence type="ECO:0000259" key="6">
    <source>
        <dbReference type="PROSITE" id="PS51501"/>
    </source>
</evidence>
<dbReference type="InterPro" id="IPR024158">
    <property type="entry name" value="Mt_import_TIM15"/>
</dbReference>
<feature type="compositionally biased region" description="Acidic residues" evidence="5">
    <location>
        <begin position="78"/>
        <end position="89"/>
    </location>
</feature>
<evidence type="ECO:0000313" key="7">
    <source>
        <dbReference type="EMBL" id="CAK7229638.1"/>
    </source>
</evidence>
<name>A0ABP0CCV6_9PEZI</name>
<comment type="caution">
    <text evidence="7">The sequence shown here is derived from an EMBL/GenBank/DDBJ whole genome shotgun (WGS) entry which is preliminary data.</text>
</comment>
<keyword evidence="1" id="KW-0479">Metal-binding</keyword>
<evidence type="ECO:0000256" key="5">
    <source>
        <dbReference type="SAM" id="MobiDB-lite"/>
    </source>
</evidence>
<dbReference type="EMBL" id="CAWUHD010000087">
    <property type="protein sequence ID" value="CAK7229638.1"/>
    <property type="molecule type" value="Genomic_DNA"/>
</dbReference>
<keyword evidence="8" id="KW-1185">Reference proteome</keyword>
<feature type="region of interest" description="Disordered" evidence="5">
    <location>
        <begin position="225"/>
        <end position="249"/>
    </location>
</feature>
<evidence type="ECO:0000256" key="2">
    <source>
        <dbReference type="ARBA" id="ARBA00022771"/>
    </source>
</evidence>
<reference evidence="7 8" key="1">
    <citation type="submission" date="2024-01" db="EMBL/GenBank/DDBJ databases">
        <authorList>
            <person name="Allen C."/>
            <person name="Tagirdzhanova G."/>
        </authorList>
    </citation>
    <scope>NUCLEOTIDE SEQUENCE [LARGE SCALE GENOMIC DNA]</scope>
</reference>
<evidence type="ECO:0000256" key="3">
    <source>
        <dbReference type="ARBA" id="ARBA00022833"/>
    </source>
</evidence>
<accession>A0ABP0CCV6</accession>
<proteinExistence type="predicted"/>
<feature type="domain" description="DNL-type" evidence="6">
    <location>
        <begin position="114"/>
        <end position="216"/>
    </location>
</feature>
<gene>
    <name evidence="7" type="ORF">SEUCBS140593_007314</name>
</gene>
<dbReference type="Proteomes" id="UP001642482">
    <property type="component" value="Unassembled WGS sequence"/>
</dbReference>
<sequence>MASRQAWSRFATATQPLAHRAFAQPTASSSALRHLSRGRPATPTLSQTVSSAPSTPILFVRLAHNIPRPRAPNRRIDEEPDEEPQEEIQSEFRQLSTDPAAAQAHNDEISAHRGLAPHYELTFTCKPCGTRSSHNVTKQGYHQGSVLITCPECRNRHIISDHLGIFGSVTGSGSTKGRTIEDIMREKGQLVKKGTLGEDGDIEFWEDGTTTDRSTRLAMEDVLLPRKNEKPAADKGDAPGSTFQSAGKS</sequence>
<evidence type="ECO:0000313" key="8">
    <source>
        <dbReference type="Proteomes" id="UP001642482"/>
    </source>
</evidence>
<evidence type="ECO:0000256" key="1">
    <source>
        <dbReference type="ARBA" id="ARBA00022723"/>
    </source>
</evidence>